<dbReference type="PANTHER" id="PTHR13929:SF0">
    <property type="entry name" value="UBIA PRENYLTRANSFERASE DOMAIN-CONTAINING PROTEIN 1"/>
    <property type="match status" value="1"/>
</dbReference>
<keyword evidence="3 8" id="KW-1003">Cell membrane</keyword>
<feature type="transmembrane region" description="Helical" evidence="8">
    <location>
        <begin position="242"/>
        <end position="261"/>
    </location>
</feature>
<dbReference type="KEGG" id="dva:DAD186_04770"/>
<evidence type="ECO:0000313" key="11">
    <source>
        <dbReference type="Proteomes" id="UP000092596"/>
    </source>
</evidence>
<dbReference type="STRING" id="1630135.DAD186_04770"/>
<accession>A0A1B0ZGH5</accession>
<comment type="function">
    <text evidence="8">Conversion of 1,4-dihydroxy-2-naphthoate (DHNA) to demethylmenaquinone (DMK).</text>
</comment>
<dbReference type="InterPro" id="IPR026046">
    <property type="entry name" value="UBIAD1"/>
</dbReference>
<evidence type="ECO:0000256" key="2">
    <source>
        <dbReference type="ARBA" id="ARBA00022428"/>
    </source>
</evidence>
<dbReference type="UniPathway" id="UPA00079">
    <property type="reaction ID" value="UER00168"/>
</dbReference>
<sequence>MASAAQWIAGARPRTLPAAIAPVAAGTGLALMHAGYQAGVTVPRAVLALVLALALQVGVNYANDYSDGIRGTDDDRVGPFRLTGSGAAKPSAVKRAAFTSFGVGGLAGLVLVILAGAWWMILVGVVCILAAWFYTGGKHPYGYMGLGEVMVFVFFGLVAVMGTSYLLSGHSGLSDLLVASAIGLWACAVMLTNNLRDIPSDRVSGKRTIAVRLGDGATRLLYAAMILVPFLLLIPVVPHAPLVALTFLALPLAMAPVRRVIEQRAGGRDLIPVLAATGKLELVASLLMLAGFALSTMLF</sequence>
<evidence type="ECO:0000256" key="4">
    <source>
        <dbReference type="ARBA" id="ARBA00022679"/>
    </source>
</evidence>
<dbReference type="PATRIC" id="fig|1630135.4.peg.479"/>
<dbReference type="HAMAP" id="MF_01937">
    <property type="entry name" value="MenA_1"/>
    <property type="match status" value="1"/>
</dbReference>
<keyword evidence="4 8" id="KW-0808">Transferase</keyword>
<dbReference type="InterPro" id="IPR004657">
    <property type="entry name" value="MenA"/>
</dbReference>
<proteinExistence type="inferred from homology"/>
<dbReference type="PIRSF" id="PIRSF005355">
    <property type="entry name" value="UBIAD1"/>
    <property type="match status" value="1"/>
</dbReference>
<feature type="transmembrane region" description="Helical" evidence="8">
    <location>
        <begin position="45"/>
        <end position="62"/>
    </location>
</feature>
<dbReference type="Proteomes" id="UP000092596">
    <property type="component" value="Chromosome"/>
</dbReference>
<dbReference type="NCBIfam" id="TIGR00751">
    <property type="entry name" value="menA"/>
    <property type="match status" value="1"/>
</dbReference>
<comment type="catalytic activity">
    <reaction evidence="8">
        <text>an all-trans-polyprenyl diphosphate + 1,4-dihydroxy-2-naphthoate + H(+) = a 2-demethylmenaquinol + CO2 + diphosphate</text>
        <dbReference type="Rhea" id="RHEA:26478"/>
        <dbReference type="Rhea" id="RHEA-COMP:9563"/>
        <dbReference type="Rhea" id="RHEA-COMP:9564"/>
        <dbReference type="ChEBI" id="CHEBI:11173"/>
        <dbReference type="ChEBI" id="CHEBI:15378"/>
        <dbReference type="ChEBI" id="CHEBI:16526"/>
        <dbReference type="ChEBI" id="CHEBI:33019"/>
        <dbReference type="ChEBI" id="CHEBI:55437"/>
        <dbReference type="ChEBI" id="CHEBI:58914"/>
        <dbReference type="EC" id="2.5.1.74"/>
    </reaction>
</comment>
<feature type="transmembrane region" description="Helical" evidence="8">
    <location>
        <begin position="173"/>
        <end position="195"/>
    </location>
</feature>
<dbReference type="RefSeq" id="WP_065247349.1">
    <property type="nucleotide sequence ID" value="NZ_CP012117.1"/>
</dbReference>
<comment type="similarity">
    <text evidence="8">Belongs to the MenA family. Type 1 subfamily.</text>
</comment>
<organism evidence="10 11">
    <name type="scientific">Dermabacter vaginalis</name>
    <dbReference type="NCBI Taxonomy" id="1630135"/>
    <lineage>
        <taxon>Bacteria</taxon>
        <taxon>Bacillati</taxon>
        <taxon>Actinomycetota</taxon>
        <taxon>Actinomycetes</taxon>
        <taxon>Micrococcales</taxon>
        <taxon>Dermabacteraceae</taxon>
        <taxon>Dermabacter</taxon>
    </lineage>
</organism>
<feature type="transmembrane region" description="Helical" evidence="8">
    <location>
        <begin position="146"/>
        <end position="167"/>
    </location>
</feature>
<keyword evidence="6 8" id="KW-1133">Transmembrane helix</keyword>
<dbReference type="GO" id="GO:0046428">
    <property type="term" value="F:1,4-dihydroxy-2-naphthoate polyprenyltransferase activity"/>
    <property type="evidence" value="ECO:0007669"/>
    <property type="project" value="UniProtKB-UniRule"/>
</dbReference>
<feature type="transmembrane region" description="Helical" evidence="8">
    <location>
        <begin position="106"/>
        <end position="134"/>
    </location>
</feature>
<dbReference type="Pfam" id="PF01040">
    <property type="entry name" value="UbiA"/>
    <property type="match status" value="1"/>
</dbReference>
<evidence type="ECO:0000256" key="5">
    <source>
        <dbReference type="ARBA" id="ARBA00022692"/>
    </source>
</evidence>
<dbReference type="PANTHER" id="PTHR13929">
    <property type="entry name" value="1,4-DIHYDROXY-2-NAPHTHOATE OCTAPRENYLTRANSFERASE"/>
    <property type="match status" value="1"/>
</dbReference>
<keyword evidence="2 8" id="KW-0474">Menaquinone biosynthesis</keyword>
<comment type="subcellular location">
    <subcellularLocation>
        <location evidence="8">Cell membrane</location>
        <topology evidence="8">Multi-pass membrane protein</topology>
    </subcellularLocation>
    <subcellularLocation>
        <location evidence="1">Membrane</location>
        <topology evidence="1">Multi-pass membrane protein</topology>
    </subcellularLocation>
</comment>
<reference evidence="10 11" key="1">
    <citation type="submission" date="2015-06" db="EMBL/GenBank/DDBJ databases">
        <title>Investigation of pathophysiology for high-risk pregnancy and development of treatment modality based on it.</title>
        <authorList>
            <person name="Kim B.-C."/>
            <person name="Lim S."/>
        </authorList>
    </citation>
    <scope>NUCLEOTIDE SEQUENCE [LARGE SCALE GENOMIC DNA]</scope>
    <source>
        <strain evidence="10 11">AD1-86</strain>
    </source>
</reference>
<protein>
    <recommendedName>
        <fullName evidence="8 9">1,4-dihydroxy-2-naphthoate octaprenyltransferase</fullName>
        <shortName evidence="8">DHNA-octaprenyltransferase</shortName>
        <ecNumber evidence="8 9">2.5.1.74</ecNumber>
    </recommendedName>
</protein>
<dbReference type="Gene3D" id="1.10.357.140">
    <property type="entry name" value="UbiA prenyltransferase"/>
    <property type="match status" value="1"/>
</dbReference>
<dbReference type="AlphaFoldDB" id="A0A1B0ZGH5"/>
<dbReference type="InterPro" id="IPR044878">
    <property type="entry name" value="UbiA_sf"/>
</dbReference>
<feature type="transmembrane region" description="Helical" evidence="8">
    <location>
        <begin position="15"/>
        <end position="33"/>
    </location>
</feature>
<dbReference type="EMBL" id="CP012117">
    <property type="protein sequence ID" value="ANP27032.1"/>
    <property type="molecule type" value="Genomic_DNA"/>
</dbReference>
<keyword evidence="7 8" id="KW-0472">Membrane</keyword>
<dbReference type="GO" id="GO:0005886">
    <property type="term" value="C:plasma membrane"/>
    <property type="evidence" value="ECO:0007669"/>
    <property type="project" value="UniProtKB-SubCell"/>
</dbReference>
<dbReference type="InterPro" id="IPR000537">
    <property type="entry name" value="UbiA_prenyltransferase"/>
</dbReference>
<feature type="transmembrane region" description="Helical" evidence="8">
    <location>
        <begin position="216"/>
        <end position="236"/>
    </location>
</feature>
<evidence type="ECO:0000256" key="9">
    <source>
        <dbReference type="NCBIfam" id="TIGR00751"/>
    </source>
</evidence>
<evidence type="ECO:0000313" key="10">
    <source>
        <dbReference type="EMBL" id="ANP27032.1"/>
    </source>
</evidence>
<evidence type="ECO:0000256" key="8">
    <source>
        <dbReference type="HAMAP-Rule" id="MF_01937"/>
    </source>
</evidence>
<dbReference type="GO" id="GO:0009234">
    <property type="term" value="P:menaquinone biosynthetic process"/>
    <property type="evidence" value="ECO:0007669"/>
    <property type="project" value="UniProtKB-UniRule"/>
</dbReference>
<dbReference type="NCBIfam" id="NF004751">
    <property type="entry name" value="PRK06080.1-3"/>
    <property type="match status" value="1"/>
</dbReference>
<evidence type="ECO:0000256" key="6">
    <source>
        <dbReference type="ARBA" id="ARBA00022989"/>
    </source>
</evidence>
<evidence type="ECO:0000256" key="7">
    <source>
        <dbReference type="ARBA" id="ARBA00023136"/>
    </source>
</evidence>
<keyword evidence="5 8" id="KW-0812">Transmembrane</keyword>
<name>A0A1B0ZGH5_9MICO</name>
<evidence type="ECO:0000256" key="3">
    <source>
        <dbReference type="ARBA" id="ARBA00022475"/>
    </source>
</evidence>
<evidence type="ECO:0000256" key="1">
    <source>
        <dbReference type="ARBA" id="ARBA00004141"/>
    </source>
</evidence>
<dbReference type="EC" id="2.5.1.74" evidence="8 9"/>
<dbReference type="CDD" id="cd13962">
    <property type="entry name" value="PT_UbiA_UBIAD1"/>
    <property type="match status" value="1"/>
</dbReference>
<dbReference type="GO" id="GO:0042371">
    <property type="term" value="P:vitamin K biosynthetic process"/>
    <property type="evidence" value="ECO:0007669"/>
    <property type="project" value="TreeGrafter"/>
</dbReference>
<gene>
    <name evidence="8" type="primary">menA</name>
    <name evidence="10" type="ORF">DAD186_04770</name>
</gene>
<feature type="transmembrane region" description="Helical" evidence="8">
    <location>
        <begin position="273"/>
        <end position="294"/>
    </location>
</feature>
<comment type="pathway">
    <text evidence="8">Quinol/quinone metabolism; menaquinone biosynthesis; menaquinol from 1,4-dihydroxy-2-naphthoate: step 1/2.</text>
</comment>